<dbReference type="RefSeq" id="WP_091041931.1">
    <property type="nucleotide sequence ID" value="NZ_FNGF01000001.1"/>
</dbReference>
<dbReference type="AlphaFoldDB" id="A0A1G9CN70"/>
<protein>
    <submittedName>
        <fullName evidence="1">Uncharacterized protein</fullName>
    </submittedName>
</protein>
<accession>A0A1G9CN70</accession>
<dbReference type="Proteomes" id="UP000198662">
    <property type="component" value="Unassembled WGS sequence"/>
</dbReference>
<gene>
    <name evidence="1" type="ORF">SAMN05216298_0422</name>
</gene>
<keyword evidence="2" id="KW-1185">Reference proteome</keyword>
<reference evidence="2" key="1">
    <citation type="submission" date="2016-10" db="EMBL/GenBank/DDBJ databases">
        <authorList>
            <person name="Varghese N."/>
            <person name="Submissions S."/>
        </authorList>
    </citation>
    <scope>NUCLEOTIDE SEQUENCE [LARGE SCALE GENOMIC DNA]</scope>
    <source>
        <strain evidence="2">CGMCC 4.3147</strain>
    </source>
</reference>
<sequence>MPDLTVKHVPKGFNREKLDAAFEVLGFEGPTHIQELHIETGEYPSAYADVAVVNDRGDLRHDANGKPVTARFAIQVDL</sequence>
<proteinExistence type="predicted"/>
<dbReference type="EMBL" id="FNGF01000001">
    <property type="protein sequence ID" value="SDK52914.1"/>
    <property type="molecule type" value="Genomic_DNA"/>
</dbReference>
<name>A0A1G9CN70_9ACTN</name>
<evidence type="ECO:0000313" key="2">
    <source>
        <dbReference type="Proteomes" id="UP000198662"/>
    </source>
</evidence>
<organism evidence="1 2">
    <name type="scientific">Glycomyces sambucus</name>
    <dbReference type="NCBI Taxonomy" id="380244"/>
    <lineage>
        <taxon>Bacteria</taxon>
        <taxon>Bacillati</taxon>
        <taxon>Actinomycetota</taxon>
        <taxon>Actinomycetes</taxon>
        <taxon>Glycomycetales</taxon>
        <taxon>Glycomycetaceae</taxon>
        <taxon>Glycomyces</taxon>
    </lineage>
</organism>
<evidence type="ECO:0000313" key="1">
    <source>
        <dbReference type="EMBL" id="SDK52914.1"/>
    </source>
</evidence>